<accession>A0A4Z1G3L0</accession>
<keyword evidence="2" id="KW-1185">Reference proteome</keyword>
<dbReference type="EMBL" id="PQXK01000490">
    <property type="protein sequence ID" value="TGO31596.1"/>
    <property type="molecule type" value="Genomic_DNA"/>
</dbReference>
<sequence>MEDAAWDLEKVAVIDWTATGDGRPSFSNHGFFECIRGSEMMDATTTSVIDKDSDNIPIGFNGIELSVWEKKNPDRREGGTIELVSKRSMDERRGELFICDNEASQE</sequence>
<dbReference type="Proteomes" id="UP000297814">
    <property type="component" value="Unassembled WGS sequence"/>
</dbReference>
<comment type="caution">
    <text evidence="1">The sequence shown here is derived from an EMBL/GenBank/DDBJ whole genome shotgun (WGS) entry which is preliminary data.</text>
</comment>
<evidence type="ECO:0000313" key="2">
    <source>
        <dbReference type="Proteomes" id="UP000297814"/>
    </source>
</evidence>
<proteinExistence type="predicted"/>
<gene>
    <name evidence="1" type="ORF">BHYA_0495g00010</name>
</gene>
<name>A0A4Z1G3L0_9HELO</name>
<dbReference type="AlphaFoldDB" id="A0A4Z1G3L0"/>
<reference evidence="1 2" key="1">
    <citation type="submission" date="2017-12" db="EMBL/GenBank/DDBJ databases">
        <title>Comparative genomics of Botrytis spp.</title>
        <authorList>
            <person name="Valero-Jimenez C.A."/>
            <person name="Tapia P."/>
            <person name="Veloso J."/>
            <person name="Silva-Moreno E."/>
            <person name="Staats M."/>
            <person name="Valdes J.H."/>
            <person name="Van Kan J.A.L."/>
        </authorList>
    </citation>
    <scope>NUCLEOTIDE SEQUENCE [LARGE SCALE GENOMIC DNA]</scope>
    <source>
        <strain evidence="1 2">Bh0001</strain>
    </source>
</reference>
<organism evidence="1 2">
    <name type="scientific">Botrytis hyacinthi</name>
    <dbReference type="NCBI Taxonomy" id="278943"/>
    <lineage>
        <taxon>Eukaryota</taxon>
        <taxon>Fungi</taxon>
        <taxon>Dikarya</taxon>
        <taxon>Ascomycota</taxon>
        <taxon>Pezizomycotina</taxon>
        <taxon>Leotiomycetes</taxon>
        <taxon>Helotiales</taxon>
        <taxon>Sclerotiniaceae</taxon>
        <taxon>Botrytis</taxon>
    </lineage>
</organism>
<evidence type="ECO:0000313" key="1">
    <source>
        <dbReference type="EMBL" id="TGO31596.1"/>
    </source>
</evidence>
<protein>
    <submittedName>
        <fullName evidence="1">Uncharacterized protein</fullName>
    </submittedName>
</protein>